<dbReference type="EMBL" id="BGPR01028396">
    <property type="protein sequence ID" value="GBN99535.1"/>
    <property type="molecule type" value="Genomic_DNA"/>
</dbReference>
<feature type="region of interest" description="Disordered" evidence="1">
    <location>
        <begin position="102"/>
        <end position="123"/>
    </location>
</feature>
<protein>
    <submittedName>
        <fullName evidence="2">Uncharacterized protein</fullName>
    </submittedName>
</protein>
<organism evidence="2 5">
    <name type="scientific">Araneus ventricosus</name>
    <name type="common">Orbweaver spider</name>
    <name type="synonym">Epeira ventricosa</name>
    <dbReference type="NCBI Taxonomy" id="182803"/>
    <lineage>
        <taxon>Eukaryota</taxon>
        <taxon>Metazoa</taxon>
        <taxon>Ecdysozoa</taxon>
        <taxon>Arthropoda</taxon>
        <taxon>Chelicerata</taxon>
        <taxon>Arachnida</taxon>
        <taxon>Araneae</taxon>
        <taxon>Araneomorphae</taxon>
        <taxon>Entelegynae</taxon>
        <taxon>Araneoidea</taxon>
        <taxon>Araneidae</taxon>
        <taxon>Araneus</taxon>
    </lineage>
</organism>
<name>A0A4Y2KS03_ARAVE</name>
<dbReference type="Proteomes" id="UP000499080">
    <property type="component" value="Unassembled WGS sequence"/>
</dbReference>
<evidence type="ECO:0000313" key="5">
    <source>
        <dbReference type="Proteomes" id="UP000499080"/>
    </source>
</evidence>
<proteinExistence type="predicted"/>
<dbReference type="EMBL" id="BGPR01028397">
    <property type="protein sequence ID" value="GBN99538.1"/>
    <property type="molecule type" value="Genomic_DNA"/>
</dbReference>
<comment type="caution">
    <text evidence="2">The sequence shown here is derived from an EMBL/GenBank/DDBJ whole genome shotgun (WGS) entry which is preliminary data.</text>
</comment>
<reference evidence="2 5" key="1">
    <citation type="journal article" date="2019" name="Sci. Rep.">
        <title>Orb-weaving spider Araneus ventricosus genome elucidates the spidroin gene catalogue.</title>
        <authorList>
            <person name="Kono N."/>
            <person name="Nakamura H."/>
            <person name="Ohtoshi R."/>
            <person name="Moran D.A.P."/>
            <person name="Shinohara A."/>
            <person name="Yoshida Y."/>
            <person name="Fujiwara M."/>
            <person name="Mori M."/>
            <person name="Tomita M."/>
            <person name="Arakawa K."/>
        </authorList>
    </citation>
    <scope>NUCLEOTIDE SEQUENCE [LARGE SCALE GENOMIC DNA]</scope>
</reference>
<gene>
    <name evidence="3" type="ORF">AVEN_136515_1</name>
    <name evidence="4" type="ORF">AVEN_162044_1</name>
    <name evidence="2" type="ORF">AVEN_182357_1</name>
</gene>
<evidence type="ECO:0000313" key="2">
    <source>
        <dbReference type="EMBL" id="GBN05151.1"/>
    </source>
</evidence>
<accession>A0A4Y2KS03</accession>
<evidence type="ECO:0000313" key="4">
    <source>
        <dbReference type="EMBL" id="GBN99538.1"/>
    </source>
</evidence>
<feature type="compositionally biased region" description="Low complexity" evidence="1">
    <location>
        <begin position="104"/>
        <end position="118"/>
    </location>
</feature>
<sequence length="154" mass="17843">MDKESYSSSRKSFICQETNVKHRWMPNFPVVGDTHKDSNDFYGLIFKQTSNRQEDTSPKEGFEFQKVPFKSCKTPNKNTNDKTNCRSEINSDRDFILQNEKRTLNSSLSSDHTSASSDLNHEFNTEKKELSIDPLYAAHKTISSNNDFDLFKKK</sequence>
<dbReference type="AlphaFoldDB" id="A0A4Y2KS03"/>
<evidence type="ECO:0000313" key="3">
    <source>
        <dbReference type="EMBL" id="GBN99535.1"/>
    </source>
</evidence>
<evidence type="ECO:0000256" key="1">
    <source>
        <dbReference type="SAM" id="MobiDB-lite"/>
    </source>
</evidence>
<dbReference type="EMBL" id="BGPR01004946">
    <property type="protein sequence ID" value="GBN05151.1"/>
    <property type="molecule type" value="Genomic_DNA"/>
</dbReference>
<keyword evidence="5" id="KW-1185">Reference proteome</keyword>